<dbReference type="RefSeq" id="WP_120044460.1">
    <property type="nucleotide sequence ID" value="NZ_QZFU01000041.1"/>
</dbReference>
<feature type="domain" description="Transketolase-like pyrimidine-binding" evidence="4">
    <location>
        <begin position="4"/>
        <end position="178"/>
    </location>
</feature>
<dbReference type="PANTHER" id="PTHR43257:SF2">
    <property type="entry name" value="PYRUVATE DEHYDROGENASE E1 COMPONENT SUBUNIT BETA"/>
    <property type="match status" value="1"/>
</dbReference>
<dbReference type="Proteomes" id="UP000266677">
    <property type="component" value="Unassembled WGS sequence"/>
</dbReference>
<dbReference type="OrthoDB" id="3457658at2"/>
<dbReference type="Pfam" id="PF02779">
    <property type="entry name" value="Transket_pyr"/>
    <property type="match status" value="1"/>
</dbReference>
<dbReference type="CDD" id="cd07036">
    <property type="entry name" value="TPP_PYR_E1-PDHc-beta_like"/>
    <property type="match status" value="1"/>
</dbReference>
<protein>
    <submittedName>
        <fullName evidence="5">Acetoin dehydrogenase</fullName>
    </submittedName>
</protein>
<dbReference type="SMART" id="SM00861">
    <property type="entry name" value="Transket_pyr"/>
    <property type="match status" value="1"/>
</dbReference>
<dbReference type="Gene3D" id="3.40.50.920">
    <property type="match status" value="1"/>
</dbReference>
<dbReference type="GO" id="GO:0000287">
    <property type="term" value="F:magnesium ion binding"/>
    <property type="evidence" value="ECO:0007669"/>
    <property type="project" value="UniProtKB-ARBA"/>
</dbReference>
<dbReference type="Gene3D" id="3.40.50.970">
    <property type="match status" value="1"/>
</dbReference>
<dbReference type="FunFam" id="3.40.50.970:FF:000001">
    <property type="entry name" value="Pyruvate dehydrogenase E1 beta subunit"/>
    <property type="match status" value="1"/>
</dbReference>
<evidence type="ECO:0000313" key="5">
    <source>
        <dbReference type="EMBL" id="RJO70093.1"/>
    </source>
</evidence>
<organism evidence="5 6">
    <name type="scientific">Nocardia panacis</name>
    <dbReference type="NCBI Taxonomy" id="2340916"/>
    <lineage>
        <taxon>Bacteria</taxon>
        <taxon>Bacillati</taxon>
        <taxon>Actinomycetota</taxon>
        <taxon>Actinomycetes</taxon>
        <taxon>Mycobacteriales</taxon>
        <taxon>Nocardiaceae</taxon>
        <taxon>Nocardia</taxon>
    </lineage>
</organism>
<sequence>MPELTYAGAVNEALRRILTEDPKALVFGEDVAAPGGVFGVTKGLQRSFGARVFDTPISESAILGGAIGAALFGMRPVVEIMWADFTLVAFDQLVNQAANIRYVSRGELTAPITVRMQQGSAPGACAQHSQSLEALFAHIPGLRVCMPATHQDAYDLLLTAAATADPTIVIENRTLYHRDRQPVELGRPVQPLGQAAVRRAGSALTVITWGAMQFQVLAAAETLAARGIDIEVIDARWLRPLDMSAILASVAKTRRLAVVHEAHTTGGLGAEIIASVVSAGIMLDQPPIRIGTPDARIPAAPSLAAALIPDAARIVAAIERVFALVEVGS</sequence>
<dbReference type="InterPro" id="IPR033248">
    <property type="entry name" value="Transketolase_C"/>
</dbReference>
<dbReference type="InterPro" id="IPR005475">
    <property type="entry name" value="Transketolase-like_Pyr-bd"/>
</dbReference>
<proteinExistence type="predicted"/>
<keyword evidence="2" id="KW-0560">Oxidoreductase</keyword>
<dbReference type="InterPro" id="IPR029061">
    <property type="entry name" value="THDP-binding"/>
</dbReference>
<reference evidence="5 6" key="1">
    <citation type="submission" date="2018-09" db="EMBL/GenBank/DDBJ databases">
        <title>YIM PH21274 draft genome.</title>
        <authorList>
            <person name="Miao C."/>
        </authorList>
    </citation>
    <scope>NUCLEOTIDE SEQUENCE [LARGE SCALE GENOMIC DNA]</scope>
    <source>
        <strain evidence="5 6">YIM PH 21724</strain>
    </source>
</reference>
<evidence type="ECO:0000256" key="2">
    <source>
        <dbReference type="ARBA" id="ARBA00023002"/>
    </source>
</evidence>
<gene>
    <name evidence="5" type="ORF">D5S18_30045</name>
</gene>
<dbReference type="PANTHER" id="PTHR43257">
    <property type="entry name" value="PYRUVATE DEHYDROGENASE E1 COMPONENT BETA SUBUNIT"/>
    <property type="match status" value="1"/>
</dbReference>
<evidence type="ECO:0000313" key="6">
    <source>
        <dbReference type="Proteomes" id="UP000266677"/>
    </source>
</evidence>
<dbReference type="SUPFAM" id="SSF52922">
    <property type="entry name" value="TK C-terminal domain-like"/>
    <property type="match status" value="1"/>
</dbReference>
<evidence type="ECO:0000259" key="4">
    <source>
        <dbReference type="SMART" id="SM00861"/>
    </source>
</evidence>
<evidence type="ECO:0000256" key="3">
    <source>
        <dbReference type="ARBA" id="ARBA00023052"/>
    </source>
</evidence>
<keyword evidence="3" id="KW-0786">Thiamine pyrophosphate</keyword>
<dbReference type="AlphaFoldDB" id="A0A3A4KA51"/>
<evidence type="ECO:0000256" key="1">
    <source>
        <dbReference type="ARBA" id="ARBA00001964"/>
    </source>
</evidence>
<name>A0A3A4KA51_9NOCA</name>
<accession>A0A3A4KA51</accession>
<dbReference type="Pfam" id="PF02780">
    <property type="entry name" value="Transketolase_C"/>
    <property type="match status" value="1"/>
</dbReference>
<dbReference type="InterPro" id="IPR009014">
    <property type="entry name" value="Transketo_C/PFOR_II"/>
</dbReference>
<keyword evidence="6" id="KW-1185">Reference proteome</keyword>
<comment type="caution">
    <text evidence="5">The sequence shown here is derived from an EMBL/GenBank/DDBJ whole genome shotgun (WGS) entry which is preliminary data.</text>
</comment>
<comment type="cofactor">
    <cofactor evidence="1">
        <name>thiamine diphosphate</name>
        <dbReference type="ChEBI" id="CHEBI:58937"/>
    </cofactor>
</comment>
<dbReference type="SUPFAM" id="SSF52518">
    <property type="entry name" value="Thiamin diphosphate-binding fold (THDP-binding)"/>
    <property type="match status" value="1"/>
</dbReference>
<dbReference type="GO" id="GO:0016491">
    <property type="term" value="F:oxidoreductase activity"/>
    <property type="evidence" value="ECO:0007669"/>
    <property type="project" value="UniProtKB-KW"/>
</dbReference>
<dbReference type="EMBL" id="QZFU01000041">
    <property type="protein sequence ID" value="RJO70093.1"/>
    <property type="molecule type" value="Genomic_DNA"/>
</dbReference>